<dbReference type="Pfam" id="PF04357">
    <property type="entry name" value="TamB"/>
    <property type="match status" value="1"/>
</dbReference>
<name>A0A7C9NXE1_9BURK</name>
<dbReference type="GO" id="GO:0097347">
    <property type="term" value="C:TAM protein secretion complex"/>
    <property type="evidence" value="ECO:0007669"/>
    <property type="project" value="TreeGrafter"/>
</dbReference>
<comment type="subcellular location">
    <subcellularLocation>
        <location evidence="1">Membrane</location>
        <topology evidence="1">Single-pass membrane protein</topology>
    </subcellularLocation>
</comment>
<keyword evidence="3" id="KW-1133">Transmembrane helix</keyword>
<evidence type="ECO:0000259" key="6">
    <source>
        <dbReference type="Pfam" id="PF04357"/>
    </source>
</evidence>
<dbReference type="AlphaFoldDB" id="A0A7C9NXE1"/>
<evidence type="ECO:0000256" key="4">
    <source>
        <dbReference type="ARBA" id="ARBA00023136"/>
    </source>
</evidence>
<gene>
    <name evidence="7" type="ORF">F5985_14490</name>
</gene>
<dbReference type="Proteomes" id="UP000481947">
    <property type="component" value="Unassembled WGS sequence"/>
</dbReference>
<accession>A0A7C9NXE1</accession>
<evidence type="ECO:0000313" key="8">
    <source>
        <dbReference type="Proteomes" id="UP000481947"/>
    </source>
</evidence>
<feature type="compositionally biased region" description="Polar residues" evidence="5">
    <location>
        <begin position="574"/>
        <end position="589"/>
    </location>
</feature>
<evidence type="ECO:0000256" key="2">
    <source>
        <dbReference type="ARBA" id="ARBA00022692"/>
    </source>
</evidence>
<dbReference type="PANTHER" id="PTHR36985:SF1">
    <property type="entry name" value="TRANSLOCATION AND ASSEMBLY MODULE SUBUNIT TAMB"/>
    <property type="match status" value="1"/>
</dbReference>
<dbReference type="GO" id="GO:0005886">
    <property type="term" value="C:plasma membrane"/>
    <property type="evidence" value="ECO:0007669"/>
    <property type="project" value="InterPro"/>
</dbReference>
<dbReference type="RefSeq" id="WP_161125947.1">
    <property type="nucleotide sequence ID" value="NZ_VYSB01000017.1"/>
</dbReference>
<sequence>MGDQQLSGELALALPGAHANAQARASGGQLQLALTDAQQLQRWINGTLKRWLPAGIGPEQLPEPWRSALWRGQASLQAGWTGPLHTDRLPRDWNAKLQAPQAQVQWPAASDLPALQLKDWQLALAGRDQAVTLSLAGAASSADWSASSRLRASGQFGSNRQGPVADVRLELAELQLSDATRQLSGQLTSPGGTPLRWDSGGLTVAPGRASLALSARDGTAARPAAELAWDSTRWSNGRLESRGRATGLALGWLDTLLVSPAAPRGPLAQAGLSGELTLQGSWDLSLPLQPTSKNAPATRARIELARSGGDLSLLLPDSTGGKPQVVGVEQVAASVMLDGAQLQSRLRWTSRLAGRLDAELGTLLAPPSPALAQWSWPAEAALTGRVQAELPQFGLWSSLLPPGWRLRGSLQADATLSGTRRQPEWHGQLQVNELALRSLVDGLDFSGGELRATLAGDQLRFDSLKLRGAGGDNGGLLQGNGLLRWSRPDTPAGQAIAPLLPVMTLDLQARQLRLLARADRRLTLSGWLAVRMDEKLLDATGRLVANQALFILPDENRPTLGEDVVVRGQGQPGPATTATEPARSTTSATAKPIRLRLELGLGDDFQLRGQGLDSQLKGELLLSLDPGQPLPQLTGQVRTERGQYRAWGQRLEIETGLLNFNGPYDNPTLELLALRPLPDQRVGVQLSGTALAPRLRLYADPDLPESEKLAWLVLGRPAGGTGAETALLQQAALALFSSRSRANDGGFQRSLGLDELSFRGETQRADGSAQAAALTLGKRISRQLYLSYSRSVVGTTGTVAILYDLARHLTLRAQAGDDNAVELLYTRQYDGKRAASSAPKPKPVDGAATMLKSSP</sequence>
<dbReference type="GO" id="GO:0009306">
    <property type="term" value="P:protein secretion"/>
    <property type="evidence" value="ECO:0007669"/>
    <property type="project" value="InterPro"/>
</dbReference>
<reference evidence="7 8" key="1">
    <citation type="submission" date="2019-09" db="EMBL/GenBank/DDBJ databases">
        <title>Identification of Malikia spinosa a prominent benzene-, toluene-, and ethylbenzene-degrading bacterium: enrichment, isolation and whole genome sequencing.</title>
        <authorList>
            <person name="Tancsics A."/>
            <person name="Revesz F."/>
            <person name="Kriszt B."/>
        </authorList>
    </citation>
    <scope>NUCLEOTIDE SEQUENCE [LARGE SCALE GENOMIC DNA]</scope>
    <source>
        <strain evidence="7 8">AB6</strain>
    </source>
</reference>
<feature type="domain" description="Translocation and assembly module TamB C-terminal" evidence="6">
    <location>
        <begin position="473"/>
        <end position="829"/>
    </location>
</feature>
<feature type="region of interest" description="Disordered" evidence="5">
    <location>
        <begin position="831"/>
        <end position="855"/>
    </location>
</feature>
<evidence type="ECO:0000256" key="5">
    <source>
        <dbReference type="SAM" id="MobiDB-lite"/>
    </source>
</evidence>
<evidence type="ECO:0000313" key="7">
    <source>
        <dbReference type="EMBL" id="MYZ53304.1"/>
    </source>
</evidence>
<dbReference type="PANTHER" id="PTHR36985">
    <property type="entry name" value="TRANSLOCATION AND ASSEMBLY MODULE SUBUNIT TAMB"/>
    <property type="match status" value="1"/>
</dbReference>
<dbReference type="EMBL" id="VYSB01000017">
    <property type="protein sequence ID" value="MYZ53304.1"/>
    <property type="molecule type" value="Genomic_DNA"/>
</dbReference>
<organism evidence="7 8">
    <name type="scientific">Malikia spinosa</name>
    <dbReference type="NCBI Taxonomy" id="86180"/>
    <lineage>
        <taxon>Bacteria</taxon>
        <taxon>Pseudomonadati</taxon>
        <taxon>Pseudomonadota</taxon>
        <taxon>Betaproteobacteria</taxon>
        <taxon>Burkholderiales</taxon>
        <taxon>Comamonadaceae</taxon>
        <taxon>Malikia</taxon>
    </lineage>
</organism>
<keyword evidence="4" id="KW-0472">Membrane</keyword>
<comment type="caution">
    <text evidence="7">The sequence shown here is derived from an EMBL/GenBank/DDBJ whole genome shotgun (WGS) entry which is preliminary data.</text>
</comment>
<feature type="region of interest" description="Disordered" evidence="5">
    <location>
        <begin position="568"/>
        <end position="589"/>
    </location>
</feature>
<proteinExistence type="predicted"/>
<protein>
    <submittedName>
        <fullName evidence="7">Translocation/assembly module TamB</fullName>
    </submittedName>
</protein>
<evidence type="ECO:0000256" key="1">
    <source>
        <dbReference type="ARBA" id="ARBA00004167"/>
    </source>
</evidence>
<keyword evidence="2" id="KW-0812">Transmembrane</keyword>
<dbReference type="InterPro" id="IPR007452">
    <property type="entry name" value="TamB_C"/>
</dbReference>
<evidence type="ECO:0000256" key="3">
    <source>
        <dbReference type="ARBA" id="ARBA00022989"/>
    </source>
</evidence>